<proteinExistence type="predicted"/>
<sequence>MQEDKNQYQGAEVVDNTLAEQEYYYEDGCIYIAGKNGYSVLNVQALYPKLMNMPTDSFQAEEGAECSAFLLPLGALSENKPEE</sequence>
<keyword evidence="2" id="KW-1185">Reference proteome</keyword>
<dbReference type="EMBL" id="LT907979">
    <property type="protein sequence ID" value="SOB74446.1"/>
    <property type="molecule type" value="Genomic_DNA"/>
</dbReference>
<organism evidence="1">
    <name type="scientific">Cedratvirus lausannensis</name>
    <dbReference type="NCBI Taxonomy" id="2023205"/>
    <lineage>
        <taxon>Viruses</taxon>
        <taxon>Pithoviruses</taxon>
        <taxon>Orthocedratvirinae</taxon>
        <taxon>Alphacedratvirus</taxon>
        <taxon>Alphacedratvirus francolausannense</taxon>
    </lineage>
</organism>
<reference evidence="1" key="1">
    <citation type="submission" date="2017-08" db="EMBL/GenBank/DDBJ databases">
        <authorList>
            <person name="de Groot N.N."/>
        </authorList>
    </citation>
    <scope>NUCLEOTIDE SEQUENCE</scope>
</reference>
<accession>A0A285PZ28</accession>
<name>A0A285PZ28_9VIRU</name>
<gene>
    <name evidence="1" type="ORF">BQ9231_00563</name>
</gene>
<dbReference type="Proteomes" id="UP000274850">
    <property type="component" value="Segment"/>
</dbReference>
<protein>
    <submittedName>
        <fullName evidence="1">Uncharacterized protein</fullName>
    </submittedName>
</protein>
<evidence type="ECO:0000313" key="1">
    <source>
        <dbReference type="EMBL" id="SOB74446.1"/>
    </source>
</evidence>
<evidence type="ECO:0000313" key="2">
    <source>
        <dbReference type="Proteomes" id="UP000274850"/>
    </source>
</evidence>